<keyword evidence="1" id="KW-0812">Transmembrane</keyword>
<accession>A0A4U8TQ04</accession>
<dbReference type="AlphaFoldDB" id="A0A4U8TQ04"/>
<proteinExistence type="predicted"/>
<feature type="signal peptide" evidence="2">
    <location>
        <begin position="1"/>
        <end position="21"/>
    </location>
</feature>
<feature type="transmembrane region" description="Helical" evidence="1">
    <location>
        <begin position="61"/>
        <end position="81"/>
    </location>
</feature>
<evidence type="ECO:0000256" key="2">
    <source>
        <dbReference type="SAM" id="SignalP"/>
    </source>
</evidence>
<gene>
    <name evidence="3" type="ORF">LS65_006780</name>
</gene>
<dbReference type="RefSeq" id="WP_052061014.1">
    <property type="nucleotide sequence ID" value="NZ_CAJUDB010000016.1"/>
</dbReference>
<comment type="caution">
    <text evidence="3">The sequence shown here is derived from an EMBL/GenBank/DDBJ whole genome shotgun (WGS) entry which is preliminary data.</text>
</comment>
<protein>
    <submittedName>
        <fullName evidence="3">Uncharacterized protein</fullName>
    </submittedName>
</protein>
<evidence type="ECO:0000313" key="3">
    <source>
        <dbReference type="EMBL" id="TLE01008.1"/>
    </source>
</evidence>
<keyword evidence="2" id="KW-0732">Signal</keyword>
<keyword evidence="1" id="KW-0472">Membrane</keyword>
<name>A0A4U8TQ04_9HELI</name>
<dbReference type="Proteomes" id="UP000029707">
    <property type="component" value="Unassembled WGS sequence"/>
</dbReference>
<evidence type="ECO:0000256" key="1">
    <source>
        <dbReference type="SAM" id="Phobius"/>
    </source>
</evidence>
<dbReference type="EMBL" id="JRMQ02000009">
    <property type="protein sequence ID" value="TLE01008.1"/>
    <property type="molecule type" value="Genomic_DNA"/>
</dbReference>
<dbReference type="OrthoDB" id="5330174at2"/>
<feature type="chain" id="PRO_5020915371" evidence="2">
    <location>
        <begin position="22"/>
        <end position="89"/>
    </location>
</feature>
<keyword evidence="1" id="KW-1133">Transmembrane helix</keyword>
<sequence length="89" mass="9800">MRKYFISLILVLSLGTTSLVAAQAQEVQKLSKADAELLFGKQDVNVALLSDEEMKETQGEFWAIVTAVSSSITAANSIYNFGKGKGWWR</sequence>
<keyword evidence="4" id="KW-1185">Reference proteome</keyword>
<evidence type="ECO:0000313" key="4">
    <source>
        <dbReference type="Proteomes" id="UP000029707"/>
    </source>
</evidence>
<reference evidence="3 4" key="1">
    <citation type="journal article" date="2014" name="Genome Announc.">
        <title>Draft genome sequences of eight enterohepatic helicobacter species isolated from both laboratory and wild rodents.</title>
        <authorList>
            <person name="Sheh A."/>
            <person name="Shen Z."/>
            <person name="Fox J.G."/>
        </authorList>
    </citation>
    <scope>NUCLEOTIDE SEQUENCE [LARGE SCALE GENOMIC DNA]</scope>
    <source>
        <strain evidence="3 4">MIT 01-6451</strain>
    </source>
</reference>
<organism evidence="3 4">
    <name type="scientific">Helicobacter japonicus</name>
    <dbReference type="NCBI Taxonomy" id="425400"/>
    <lineage>
        <taxon>Bacteria</taxon>
        <taxon>Pseudomonadati</taxon>
        <taxon>Campylobacterota</taxon>
        <taxon>Epsilonproteobacteria</taxon>
        <taxon>Campylobacterales</taxon>
        <taxon>Helicobacteraceae</taxon>
        <taxon>Helicobacter</taxon>
    </lineage>
</organism>